<dbReference type="Pfam" id="PF06081">
    <property type="entry name" value="ArAE_1"/>
    <property type="match status" value="1"/>
</dbReference>
<feature type="transmembrane region" description="Helical" evidence="6">
    <location>
        <begin position="128"/>
        <end position="146"/>
    </location>
</feature>
<evidence type="ECO:0000256" key="4">
    <source>
        <dbReference type="ARBA" id="ARBA00022989"/>
    </source>
</evidence>
<dbReference type="InterPro" id="IPR010343">
    <property type="entry name" value="ArAE_1"/>
</dbReference>
<keyword evidence="2" id="KW-1003">Cell membrane</keyword>
<keyword evidence="3 6" id="KW-0812">Transmembrane</keyword>
<evidence type="ECO:0000313" key="8">
    <source>
        <dbReference type="Proteomes" id="UP001203004"/>
    </source>
</evidence>
<dbReference type="Proteomes" id="UP001203004">
    <property type="component" value="Unassembled WGS sequence"/>
</dbReference>
<evidence type="ECO:0000256" key="2">
    <source>
        <dbReference type="ARBA" id="ARBA00022475"/>
    </source>
</evidence>
<evidence type="ECO:0000313" key="7">
    <source>
        <dbReference type="EMBL" id="MCL1632029.1"/>
    </source>
</evidence>
<comment type="subcellular location">
    <subcellularLocation>
        <location evidence="1">Cell membrane</location>
        <topology evidence="1">Multi-pass membrane protein</topology>
    </subcellularLocation>
</comment>
<keyword evidence="8" id="KW-1185">Reference proteome</keyword>
<evidence type="ECO:0000256" key="1">
    <source>
        <dbReference type="ARBA" id="ARBA00004651"/>
    </source>
</evidence>
<evidence type="ECO:0000256" key="3">
    <source>
        <dbReference type="ARBA" id="ARBA00022692"/>
    </source>
</evidence>
<dbReference type="PANTHER" id="PTHR30509">
    <property type="entry name" value="P-HYDROXYBENZOIC ACID EFFLUX PUMP SUBUNIT-RELATED"/>
    <property type="match status" value="1"/>
</dbReference>
<feature type="transmembrane region" description="Helical" evidence="6">
    <location>
        <begin position="60"/>
        <end position="89"/>
    </location>
</feature>
<feature type="transmembrane region" description="Helical" evidence="6">
    <location>
        <begin position="101"/>
        <end position="122"/>
    </location>
</feature>
<comment type="caution">
    <text evidence="7">The sequence shown here is derived from an EMBL/GenBank/DDBJ whole genome shotgun (WGS) entry which is preliminary data.</text>
</comment>
<gene>
    <name evidence="7" type="ORF">M3N64_08710</name>
</gene>
<keyword evidence="5 6" id="KW-0472">Membrane</keyword>
<proteinExistence type="predicted"/>
<keyword evidence="4 6" id="KW-1133">Transmembrane helix</keyword>
<dbReference type="RefSeq" id="WP_249101205.1">
    <property type="nucleotide sequence ID" value="NZ_JAMAST010000009.1"/>
</dbReference>
<dbReference type="EMBL" id="JAMAST010000009">
    <property type="protein sequence ID" value="MCL1632029.1"/>
    <property type="molecule type" value="Genomic_DNA"/>
</dbReference>
<accession>A0ABT0MCM9</accession>
<evidence type="ECO:0000256" key="6">
    <source>
        <dbReference type="SAM" id="Phobius"/>
    </source>
</evidence>
<reference evidence="7 8" key="1">
    <citation type="submission" date="2022-05" db="EMBL/GenBank/DDBJ databases">
        <title>Sporolactobacillus sp nov CPB3-1, isolated from tree bark (Mangifera indica L.).</title>
        <authorList>
            <person name="Phuengjayaem S."/>
            <person name="Tanasupawat S."/>
        </authorList>
    </citation>
    <scope>NUCLEOTIDE SEQUENCE [LARGE SCALE GENOMIC DNA]</scope>
    <source>
        <strain evidence="7 8">CPB3-1</strain>
    </source>
</reference>
<sequence length="347" mass="39585">MHLGARSLKTGVAVTIALMIAAALGMSPPIMAGVAAAMTTRPSVQLSFRAMLQNIYGNLVGALIAVIAVIVFGDTPIVVGLTVVFVIAVHLKFRLNRTLTLTMVTVIFIMSSGVSGNAGFILEGARRFFMICIGVVSATLVNLLIFPPHYEKVLYEQILEQTTLLFKWTRLLSSGTSDNTKIKRELSAFDRRKLKIENYYHWYKEERVFRKKSLPVKLRRTVIFREMINATRLLHQALNELDRNENAFRLLPDAFRETLRVQLSGLMAYHERVLLKYDGKIRRRRHEEQARKDVLHRTKFAESFFSFATSNKTESWLDVLPLISIIIDYSQHVDHLDLLVTSYQSFH</sequence>
<name>A0ABT0MCM9_9BACL</name>
<evidence type="ECO:0000256" key="5">
    <source>
        <dbReference type="ARBA" id="ARBA00023136"/>
    </source>
</evidence>
<dbReference type="PANTHER" id="PTHR30509:SF27">
    <property type="entry name" value="UPF0421 PROTEIN YGAE"/>
    <property type="match status" value="1"/>
</dbReference>
<organism evidence="7 8">
    <name type="scientific">Sporolactobacillus mangiferae</name>
    <dbReference type="NCBI Taxonomy" id="2940498"/>
    <lineage>
        <taxon>Bacteria</taxon>
        <taxon>Bacillati</taxon>
        <taxon>Bacillota</taxon>
        <taxon>Bacilli</taxon>
        <taxon>Bacillales</taxon>
        <taxon>Sporolactobacillaceae</taxon>
        <taxon>Sporolactobacillus</taxon>
    </lineage>
</organism>
<protein>
    <submittedName>
        <fullName evidence="7">Aromatic acid exporter family protein</fullName>
    </submittedName>
</protein>